<accession>A0A397V960</accession>
<dbReference type="OrthoDB" id="432528at2759"/>
<evidence type="ECO:0008006" key="3">
    <source>
        <dbReference type="Google" id="ProtNLM"/>
    </source>
</evidence>
<dbReference type="Gene3D" id="2.120.10.80">
    <property type="entry name" value="Kelch-type beta propeller"/>
    <property type="match status" value="1"/>
</dbReference>
<dbReference type="Pfam" id="PF24681">
    <property type="entry name" value="Kelch_KLHDC2_KLHL20_DRC7"/>
    <property type="match status" value="1"/>
</dbReference>
<proteinExistence type="predicted"/>
<gene>
    <name evidence="1" type="ORF">C2G38_1307490</name>
</gene>
<dbReference type="Proteomes" id="UP000266673">
    <property type="component" value="Unassembled WGS sequence"/>
</dbReference>
<dbReference type="EMBL" id="QKWP01000504">
    <property type="protein sequence ID" value="RIB18965.1"/>
    <property type="molecule type" value="Genomic_DNA"/>
</dbReference>
<dbReference type="AlphaFoldDB" id="A0A397V960"/>
<sequence>MPIGYVNGTSCVNPIDNSVFLVGGEMYIPDTATINFRSPSVYIFNSNLSLWTTTDIIGFNSSFKMRNAIQSVIDKYGNIYSFGGTNYTDNTGNSSFVVYNDMSILDTTFMTWSTLPISVNAPPPYLLYTATLLSTGIIVYIGGRMISSDNPETSMYEIQTFNANDNSWSTKVASGNDNIKSRVGHSAVLMKLSSKPVYIKFSRYSEFINKTLDIMNFLKFFINGTDHFNITRMTCINAKNKKSMFILK</sequence>
<evidence type="ECO:0000313" key="1">
    <source>
        <dbReference type="EMBL" id="RIB18965.1"/>
    </source>
</evidence>
<protein>
    <recommendedName>
        <fullName evidence="3">Kelch repeat protein</fullName>
    </recommendedName>
</protein>
<comment type="caution">
    <text evidence="1">The sequence shown here is derived from an EMBL/GenBank/DDBJ whole genome shotgun (WGS) entry which is preliminary data.</text>
</comment>
<dbReference type="InterPro" id="IPR015915">
    <property type="entry name" value="Kelch-typ_b-propeller"/>
</dbReference>
<dbReference type="SUPFAM" id="SSF117281">
    <property type="entry name" value="Kelch motif"/>
    <property type="match status" value="1"/>
</dbReference>
<reference evidence="1 2" key="1">
    <citation type="submission" date="2018-06" db="EMBL/GenBank/DDBJ databases">
        <title>Comparative genomics reveals the genomic features of Rhizophagus irregularis, R. cerebriforme, R. diaphanum and Gigaspora rosea, and their symbiotic lifestyle signature.</title>
        <authorList>
            <person name="Morin E."/>
            <person name="San Clemente H."/>
            <person name="Chen E.C.H."/>
            <person name="De La Providencia I."/>
            <person name="Hainaut M."/>
            <person name="Kuo A."/>
            <person name="Kohler A."/>
            <person name="Murat C."/>
            <person name="Tang N."/>
            <person name="Roy S."/>
            <person name="Loubradou J."/>
            <person name="Henrissat B."/>
            <person name="Grigoriev I.V."/>
            <person name="Corradi N."/>
            <person name="Roux C."/>
            <person name="Martin F.M."/>
        </authorList>
    </citation>
    <scope>NUCLEOTIDE SEQUENCE [LARGE SCALE GENOMIC DNA]</scope>
    <source>
        <strain evidence="1 2">DAOM 194757</strain>
    </source>
</reference>
<evidence type="ECO:0000313" key="2">
    <source>
        <dbReference type="Proteomes" id="UP000266673"/>
    </source>
</evidence>
<keyword evidence="2" id="KW-1185">Reference proteome</keyword>
<name>A0A397V960_9GLOM</name>
<organism evidence="1 2">
    <name type="scientific">Gigaspora rosea</name>
    <dbReference type="NCBI Taxonomy" id="44941"/>
    <lineage>
        <taxon>Eukaryota</taxon>
        <taxon>Fungi</taxon>
        <taxon>Fungi incertae sedis</taxon>
        <taxon>Mucoromycota</taxon>
        <taxon>Glomeromycotina</taxon>
        <taxon>Glomeromycetes</taxon>
        <taxon>Diversisporales</taxon>
        <taxon>Gigasporaceae</taxon>
        <taxon>Gigaspora</taxon>
    </lineage>
</organism>